<evidence type="ECO:0000259" key="5">
    <source>
        <dbReference type="Pfam" id="PF00389"/>
    </source>
</evidence>
<dbReference type="PANTHER" id="PTHR43333">
    <property type="entry name" value="2-HACID_DH_C DOMAIN-CONTAINING PROTEIN"/>
    <property type="match status" value="1"/>
</dbReference>
<proteinExistence type="inferred from homology"/>
<comment type="similarity">
    <text evidence="1 4">Belongs to the D-isomer specific 2-hydroxyacid dehydrogenase family.</text>
</comment>
<dbReference type="GO" id="GO:0016616">
    <property type="term" value="F:oxidoreductase activity, acting on the CH-OH group of donors, NAD or NADP as acceptor"/>
    <property type="evidence" value="ECO:0007669"/>
    <property type="project" value="InterPro"/>
</dbReference>
<name>A0A6B1DTC1_9CHLR</name>
<evidence type="ECO:0000313" key="7">
    <source>
        <dbReference type="EMBL" id="MYD91040.1"/>
    </source>
</evidence>
<dbReference type="EMBL" id="VXPY01000085">
    <property type="protein sequence ID" value="MYD91040.1"/>
    <property type="molecule type" value="Genomic_DNA"/>
</dbReference>
<dbReference type="InterPro" id="IPR006139">
    <property type="entry name" value="D-isomer_2_OHA_DH_cat_dom"/>
</dbReference>
<comment type="caution">
    <text evidence="7">The sequence shown here is derived from an EMBL/GenBank/DDBJ whole genome shotgun (WGS) entry which is preliminary data.</text>
</comment>
<reference evidence="7" key="1">
    <citation type="submission" date="2019-09" db="EMBL/GenBank/DDBJ databases">
        <title>Characterisation of the sponge microbiome using genome-centric metagenomics.</title>
        <authorList>
            <person name="Engelberts J.P."/>
            <person name="Robbins S.J."/>
            <person name="De Goeij J.M."/>
            <person name="Aranda M."/>
            <person name="Bell S.C."/>
            <person name="Webster N.S."/>
        </authorList>
    </citation>
    <scope>NUCLEOTIDE SEQUENCE</scope>
    <source>
        <strain evidence="7">SB0662_bin_9</strain>
    </source>
</reference>
<dbReference type="InterPro" id="IPR029753">
    <property type="entry name" value="D-isomer_DH_CS"/>
</dbReference>
<dbReference type="InterPro" id="IPR036291">
    <property type="entry name" value="NAD(P)-bd_dom_sf"/>
</dbReference>
<sequence>MKFLIFPAVPSDELALIKAGAGQCEVVNAASLSEAEAHIADADGFYGALTPELFAQTGRLRWVQAPVAGVEHYVFPDLAESDVVFTNMAGIYSDVIADHALTYLLMFARGFHVYRTDQAQRVWDKNAPVRHLADCTVAVVGLGGIGVATAKRTKALETHVLGVEVRPIEKPEGVDELAGIEDLDDVLQRADFVILCVPHTPETVNLITSRELNLMKPSAYLINICRGVVVNLDDLTEALQAGRIAGAGLDVFAIEPLPESHPLWAMENVIITPHVAARGPHIRERHIRVVADNLARFAAGRPLHNVTDKRRWFLAH</sequence>
<dbReference type="SUPFAM" id="SSF51735">
    <property type="entry name" value="NAD(P)-binding Rossmann-fold domains"/>
    <property type="match status" value="1"/>
</dbReference>
<evidence type="ECO:0000256" key="3">
    <source>
        <dbReference type="ARBA" id="ARBA00023027"/>
    </source>
</evidence>
<protein>
    <submittedName>
        <fullName evidence="7">D-2-hydroxyacid dehydrogenase</fullName>
    </submittedName>
</protein>
<keyword evidence="2 4" id="KW-0560">Oxidoreductase</keyword>
<feature type="domain" description="D-isomer specific 2-hydroxyacid dehydrogenase catalytic" evidence="5">
    <location>
        <begin position="4"/>
        <end position="306"/>
    </location>
</feature>
<evidence type="ECO:0000256" key="1">
    <source>
        <dbReference type="ARBA" id="ARBA00005854"/>
    </source>
</evidence>
<dbReference type="InterPro" id="IPR006140">
    <property type="entry name" value="D-isomer_DH_NAD-bd"/>
</dbReference>
<gene>
    <name evidence="7" type="ORF">F4Y08_12020</name>
</gene>
<evidence type="ECO:0000259" key="6">
    <source>
        <dbReference type="Pfam" id="PF02826"/>
    </source>
</evidence>
<accession>A0A6B1DTC1</accession>
<dbReference type="AlphaFoldDB" id="A0A6B1DTC1"/>
<dbReference type="PROSITE" id="PS00671">
    <property type="entry name" value="D_2_HYDROXYACID_DH_3"/>
    <property type="match status" value="1"/>
</dbReference>
<evidence type="ECO:0000256" key="2">
    <source>
        <dbReference type="ARBA" id="ARBA00023002"/>
    </source>
</evidence>
<dbReference type="GO" id="GO:0051287">
    <property type="term" value="F:NAD binding"/>
    <property type="evidence" value="ECO:0007669"/>
    <property type="project" value="InterPro"/>
</dbReference>
<dbReference type="CDD" id="cd05300">
    <property type="entry name" value="2-Hacid_dh_1"/>
    <property type="match status" value="1"/>
</dbReference>
<dbReference type="Gene3D" id="3.40.50.720">
    <property type="entry name" value="NAD(P)-binding Rossmann-like Domain"/>
    <property type="match status" value="2"/>
</dbReference>
<keyword evidence="3" id="KW-0520">NAD</keyword>
<dbReference type="Pfam" id="PF02826">
    <property type="entry name" value="2-Hacid_dh_C"/>
    <property type="match status" value="1"/>
</dbReference>
<dbReference type="Pfam" id="PF00389">
    <property type="entry name" value="2-Hacid_dh"/>
    <property type="match status" value="1"/>
</dbReference>
<feature type="domain" description="D-isomer specific 2-hydroxyacid dehydrogenase NAD-binding" evidence="6">
    <location>
        <begin position="102"/>
        <end position="276"/>
    </location>
</feature>
<organism evidence="7">
    <name type="scientific">Caldilineaceae bacterium SB0662_bin_9</name>
    <dbReference type="NCBI Taxonomy" id="2605258"/>
    <lineage>
        <taxon>Bacteria</taxon>
        <taxon>Bacillati</taxon>
        <taxon>Chloroflexota</taxon>
        <taxon>Caldilineae</taxon>
        <taxon>Caldilineales</taxon>
        <taxon>Caldilineaceae</taxon>
    </lineage>
</organism>
<dbReference type="SUPFAM" id="SSF52283">
    <property type="entry name" value="Formate/glycerate dehydrogenase catalytic domain-like"/>
    <property type="match status" value="1"/>
</dbReference>
<dbReference type="PANTHER" id="PTHR43333:SF1">
    <property type="entry name" value="D-ISOMER SPECIFIC 2-HYDROXYACID DEHYDROGENASE NAD-BINDING DOMAIN-CONTAINING PROTEIN"/>
    <property type="match status" value="1"/>
</dbReference>
<evidence type="ECO:0000256" key="4">
    <source>
        <dbReference type="RuleBase" id="RU003719"/>
    </source>
</evidence>